<proteinExistence type="predicted"/>
<keyword evidence="3" id="KW-1185">Reference proteome</keyword>
<reference evidence="2 3" key="1">
    <citation type="submission" date="2016-10" db="EMBL/GenBank/DDBJ databases">
        <authorList>
            <person name="de Groot N.N."/>
        </authorList>
    </citation>
    <scope>NUCLEOTIDE SEQUENCE [LARGE SCALE GENOMIC DNA]</scope>
    <source>
        <strain evidence="2 3">CGMCC 4.1877</strain>
    </source>
</reference>
<evidence type="ECO:0000313" key="2">
    <source>
        <dbReference type="EMBL" id="SFM96699.1"/>
    </source>
</evidence>
<gene>
    <name evidence="2" type="ORF">SAMN05216207_1005199</name>
</gene>
<dbReference type="AlphaFoldDB" id="A0A1I4V677"/>
<feature type="region of interest" description="Disordered" evidence="1">
    <location>
        <begin position="1"/>
        <end position="24"/>
    </location>
</feature>
<accession>A0A1I4V677</accession>
<feature type="region of interest" description="Disordered" evidence="1">
    <location>
        <begin position="70"/>
        <end position="129"/>
    </location>
</feature>
<name>A0A1I4V677_PSUAM</name>
<feature type="region of interest" description="Disordered" evidence="1">
    <location>
        <begin position="276"/>
        <end position="296"/>
    </location>
</feature>
<dbReference type="Proteomes" id="UP000199614">
    <property type="component" value="Unassembled WGS sequence"/>
</dbReference>
<sequence>MQSGEPCAGAARGSSAGARPGRCRPQVVVPARHRRCGAGASSPAGSGTGLGAMPGALRWCCVRRCPVGHRRAGGAAPVVPRPAAPRPVAPRSAGGAVPGSALSGSGTPGGAASGSTASGSATSGGAVRGSAGWIGCPGRGCRREPSAGAVAAPWPSPWGVPVALGLGRMPRPRTGPARSGLSPRRGVPALVCSWSCARCRGDRGPDDVPVPARLLRGATRGGGYGPVCRSSRAGRSAFLSLVPRVELDGPVREVAVGTGARGRRARCGRCAVADRAPRTGAASSPDRAGLTRSRRW</sequence>
<dbReference type="EMBL" id="FOUY01000005">
    <property type="protein sequence ID" value="SFM96699.1"/>
    <property type="molecule type" value="Genomic_DNA"/>
</dbReference>
<evidence type="ECO:0000256" key="1">
    <source>
        <dbReference type="SAM" id="MobiDB-lite"/>
    </source>
</evidence>
<feature type="compositionally biased region" description="Pro residues" evidence="1">
    <location>
        <begin position="79"/>
        <end position="88"/>
    </location>
</feature>
<feature type="compositionally biased region" description="Low complexity" evidence="1">
    <location>
        <begin position="113"/>
        <end position="129"/>
    </location>
</feature>
<protein>
    <submittedName>
        <fullName evidence="2">Uncharacterized protein</fullName>
    </submittedName>
</protein>
<organism evidence="2 3">
    <name type="scientific">Pseudonocardia ammonioxydans</name>
    <dbReference type="NCBI Taxonomy" id="260086"/>
    <lineage>
        <taxon>Bacteria</taxon>
        <taxon>Bacillati</taxon>
        <taxon>Actinomycetota</taxon>
        <taxon>Actinomycetes</taxon>
        <taxon>Pseudonocardiales</taxon>
        <taxon>Pseudonocardiaceae</taxon>
        <taxon>Pseudonocardia</taxon>
    </lineage>
</organism>
<evidence type="ECO:0000313" key="3">
    <source>
        <dbReference type="Proteomes" id="UP000199614"/>
    </source>
</evidence>
<feature type="compositionally biased region" description="Low complexity" evidence="1">
    <location>
        <begin position="89"/>
        <end position="105"/>
    </location>
</feature>